<evidence type="ECO:0000313" key="7">
    <source>
        <dbReference type="EMBL" id="MFC1848684.1"/>
    </source>
</evidence>
<dbReference type="Pfam" id="PF02361">
    <property type="entry name" value="CbiQ"/>
    <property type="match status" value="1"/>
</dbReference>
<feature type="transmembrane region" description="Helical" evidence="6">
    <location>
        <begin position="230"/>
        <end position="248"/>
    </location>
</feature>
<gene>
    <name evidence="7" type="primary">cbiQ</name>
    <name evidence="7" type="ORF">ACFL27_00625</name>
</gene>
<dbReference type="CDD" id="cd16914">
    <property type="entry name" value="EcfT"/>
    <property type="match status" value="1"/>
</dbReference>
<comment type="caution">
    <text evidence="7">The sequence shown here is derived from an EMBL/GenBank/DDBJ whole genome shotgun (WGS) entry which is preliminary data.</text>
</comment>
<dbReference type="Proteomes" id="UP001594351">
    <property type="component" value="Unassembled WGS sequence"/>
</dbReference>
<evidence type="ECO:0000256" key="6">
    <source>
        <dbReference type="SAM" id="Phobius"/>
    </source>
</evidence>
<sequence length="249" mass="28454">MSCMTYIAGDSVIHRLDPRVKILVTICFTFSTALSNNFIVLGSLFIVALILAFWAHLPVRLVIKRLLRLNLFMLLLWFVLPFTTPGAAVFYLHSWALSEAGIWLSLAITVKGNTIVLFYTTLLGTVELSVLGHALAQLKIPAKLTHLFLFTIRYVDVFHHEYERLSRALKTRCFQPGFNSHTYRTYGYLVALLLTRSLDRAERVLAAMKCRGYQGKFYILTRFAMRSSDLLFGVVSGFIFFILIWIEIS</sequence>
<dbReference type="PANTHER" id="PTHR34857">
    <property type="entry name" value="SLL0384 PROTEIN"/>
    <property type="match status" value="1"/>
</dbReference>
<keyword evidence="4 6" id="KW-1133">Transmembrane helix</keyword>
<keyword evidence="8" id="KW-1185">Reference proteome</keyword>
<feature type="transmembrane region" description="Helical" evidence="6">
    <location>
        <begin position="38"/>
        <end position="59"/>
    </location>
</feature>
<dbReference type="InterPro" id="IPR012809">
    <property type="entry name" value="ECF_CbiQ"/>
</dbReference>
<proteinExistence type="predicted"/>
<protein>
    <submittedName>
        <fullName evidence="7">Cobalt ECF transporter T component CbiQ</fullName>
    </submittedName>
</protein>
<evidence type="ECO:0000313" key="8">
    <source>
        <dbReference type="Proteomes" id="UP001594351"/>
    </source>
</evidence>
<dbReference type="InterPro" id="IPR003339">
    <property type="entry name" value="ABC/ECF_trnsptr_transmembrane"/>
</dbReference>
<name>A0ABV6YR48_UNCC1</name>
<dbReference type="NCBIfam" id="TIGR02454">
    <property type="entry name" value="ECF_T_CbiQ"/>
    <property type="match status" value="1"/>
</dbReference>
<evidence type="ECO:0000256" key="5">
    <source>
        <dbReference type="ARBA" id="ARBA00023136"/>
    </source>
</evidence>
<evidence type="ECO:0000256" key="4">
    <source>
        <dbReference type="ARBA" id="ARBA00022989"/>
    </source>
</evidence>
<feature type="transmembrane region" description="Helical" evidence="6">
    <location>
        <begin position="71"/>
        <end position="96"/>
    </location>
</feature>
<organism evidence="7 8">
    <name type="scientific">candidate division CSSED10-310 bacterium</name>
    <dbReference type="NCBI Taxonomy" id="2855610"/>
    <lineage>
        <taxon>Bacteria</taxon>
        <taxon>Bacteria division CSSED10-310</taxon>
    </lineage>
</organism>
<keyword evidence="5 6" id="KW-0472">Membrane</keyword>
<evidence type="ECO:0000256" key="2">
    <source>
        <dbReference type="ARBA" id="ARBA00022475"/>
    </source>
</evidence>
<dbReference type="EMBL" id="JBHPBY010000004">
    <property type="protein sequence ID" value="MFC1848684.1"/>
    <property type="molecule type" value="Genomic_DNA"/>
</dbReference>
<keyword evidence="2" id="KW-1003">Cell membrane</keyword>
<comment type="subcellular location">
    <subcellularLocation>
        <location evidence="1">Cell membrane</location>
        <topology evidence="1">Multi-pass membrane protein</topology>
    </subcellularLocation>
</comment>
<evidence type="ECO:0000256" key="3">
    <source>
        <dbReference type="ARBA" id="ARBA00022692"/>
    </source>
</evidence>
<keyword evidence="3 6" id="KW-0812">Transmembrane</keyword>
<accession>A0ABV6YR48</accession>
<dbReference type="InterPro" id="IPR051611">
    <property type="entry name" value="ECF_transporter_component"/>
</dbReference>
<dbReference type="PANTHER" id="PTHR34857:SF2">
    <property type="entry name" value="SLL0384 PROTEIN"/>
    <property type="match status" value="1"/>
</dbReference>
<evidence type="ECO:0000256" key="1">
    <source>
        <dbReference type="ARBA" id="ARBA00004651"/>
    </source>
</evidence>
<reference evidence="7 8" key="1">
    <citation type="submission" date="2024-09" db="EMBL/GenBank/DDBJ databases">
        <title>Laminarin stimulates single cell rates of sulfate reduction while oxygen inhibits transcriptomic activity in coastal marine sediment.</title>
        <authorList>
            <person name="Lindsay M."/>
            <person name="Orcutt B."/>
            <person name="Emerson D."/>
            <person name="Stepanauskas R."/>
            <person name="D'Angelo T."/>
        </authorList>
    </citation>
    <scope>NUCLEOTIDE SEQUENCE [LARGE SCALE GENOMIC DNA]</scope>
    <source>
        <strain evidence="7">SAG AM-311-K15</strain>
    </source>
</reference>